<dbReference type="EMBL" id="AEDO01000060">
    <property type="protein sequence ID" value="EFL44977.1"/>
    <property type="molecule type" value="Genomic_DNA"/>
</dbReference>
<reference evidence="1 2" key="1">
    <citation type="submission" date="2010-08" db="EMBL/GenBank/DDBJ databases">
        <authorList>
            <person name="Durkin A.S."/>
            <person name="Madupu R."/>
            <person name="Torralba M."/>
            <person name="Gillis M."/>
            <person name="Methe B."/>
            <person name="Sutton G."/>
            <person name="Nelson K.E."/>
        </authorList>
    </citation>
    <scope>NUCLEOTIDE SEQUENCE [LARGE SCALE GENOMIC DNA]</scope>
    <source>
        <strain evidence="1 2">FB035-09AN</strain>
    </source>
</reference>
<evidence type="ECO:0000313" key="1">
    <source>
        <dbReference type="EMBL" id="EFL44977.1"/>
    </source>
</evidence>
<dbReference type="AlphaFoldDB" id="E1KU70"/>
<dbReference type="RefSeq" id="WP_004358255.1">
    <property type="nucleotide sequence ID" value="NZ_AEDO01000060.1"/>
</dbReference>
<organism evidence="1 2">
    <name type="scientific">Prevotella disiens FB035-09AN</name>
    <dbReference type="NCBI Taxonomy" id="866771"/>
    <lineage>
        <taxon>Bacteria</taxon>
        <taxon>Pseudomonadati</taxon>
        <taxon>Bacteroidota</taxon>
        <taxon>Bacteroidia</taxon>
        <taxon>Bacteroidales</taxon>
        <taxon>Prevotellaceae</taxon>
        <taxon>Prevotella</taxon>
    </lineage>
</organism>
<evidence type="ECO:0008006" key="3">
    <source>
        <dbReference type="Google" id="ProtNLM"/>
    </source>
</evidence>
<protein>
    <recommendedName>
        <fullName evidence="3">DUF2185 domain-containing protein</fullName>
    </recommendedName>
</protein>
<dbReference type="eggNOG" id="COG4859">
    <property type="taxonomic scope" value="Bacteria"/>
</dbReference>
<gene>
    <name evidence="1" type="ORF">HMPREF9296_1003</name>
</gene>
<evidence type="ECO:0000313" key="2">
    <source>
        <dbReference type="Proteomes" id="UP000003610"/>
    </source>
</evidence>
<proteinExistence type="predicted"/>
<comment type="caution">
    <text evidence="1">The sequence shown here is derived from an EMBL/GenBank/DDBJ whole genome shotgun (WGS) entry which is preliminary data.</text>
</comment>
<accession>E1KU70</accession>
<dbReference type="Proteomes" id="UP000003610">
    <property type="component" value="Unassembled WGS sequence"/>
</dbReference>
<sequence>MKIIEENKNKSAITTKYVVNNNSIIVSVFYDEDGDWQFFGKEEVSEEDAIVVSIQEMIDIDKSLVNLPDLKEGESAYRKNKESIWLIRK</sequence>
<dbReference type="STRING" id="866771.HMPREF9296_1003"/>
<name>E1KU70_9BACT</name>